<gene>
    <name evidence="4" type="ORF">C1SCF055_LOCUS45239</name>
</gene>
<dbReference type="InterPro" id="IPR013766">
    <property type="entry name" value="Thioredoxin_domain"/>
</dbReference>
<reference evidence="4" key="1">
    <citation type="submission" date="2022-10" db="EMBL/GenBank/DDBJ databases">
        <authorList>
            <person name="Chen Y."/>
            <person name="Dougan E. K."/>
            <person name="Chan C."/>
            <person name="Rhodes N."/>
            <person name="Thang M."/>
        </authorList>
    </citation>
    <scope>NUCLEOTIDE SEQUENCE</scope>
</reference>
<dbReference type="PANTHER" id="PTHR46115">
    <property type="entry name" value="THIOREDOXIN-LIKE PROTEIN 1"/>
    <property type="match status" value="1"/>
</dbReference>
<keyword evidence="7" id="KW-1185">Reference proteome</keyword>
<dbReference type="InterPro" id="IPR036249">
    <property type="entry name" value="Thioredoxin-like_sf"/>
</dbReference>
<keyword evidence="2" id="KW-0812">Transmembrane</keyword>
<evidence type="ECO:0000313" key="4">
    <source>
        <dbReference type="EMBL" id="CAI4020858.1"/>
    </source>
</evidence>
<feature type="transmembrane region" description="Helical" evidence="2">
    <location>
        <begin position="6"/>
        <end position="24"/>
    </location>
</feature>
<keyword evidence="2" id="KW-0472">Membrane</keyword>
<dbReference type="Proteomes" id="UP001152797">
    <property type="component" value="Unassembled WGS sequence"/>
</dbReference>
<dbReference type="AlphaFoldDB" id="A0A9P1M6H9"/>
<comment type="caution">
    <text evidence="4">The sequence shown here is derived from an EMBL/GenBank/DDBJ whole genome shotgun (WGS) entry which is preliminary data.</text>
</comment>
<evidence type="ECO:0000313" key="7">
    <source>
        <dbReference type="Proteomes" id="UP001152797"/>
    </source>
</evidence>
<dbReference type="EMBL" id="CAMXCT010006837">
    <property type="protein sequence ID" value="CAI4020858.1"/>
    <property type="molecule type" value="Genomic_DNA"/>
</dbReference>
<evidence type="ECO:0000256" key="1">
    <source>
        <dbReference type="ARBA" id="ARBA00023157"/>
    </source>
</evidence>
<keyword evidence="2" id="KW-1133">Transmembrane helix</keyword>
<name>A0A9P1M6H9_9DINO</name>
<dbReference type="CDD" id="cd02947">
    <property type="entry name" value="TRX_family"/>
    <property type="match status" value="1"/>
</dbReference>
<feature type="domain" description="Thioredoxin" evidence="3">
    <location>
        <begin position="49"/>
        <end position="184"/>
    </location>
</feature>
<proteinExistence type="predicted"/>
<sequence length="192" mass="21128">MPVICIGPICIPWSVIPAIVFFLWKFAKPLLPKEWAQSIENQMTKFMDYLRDLGVPGFGKKKAGSTNGASGPVKFGEVGHLASAEQLAELQQRSKQESWALVLDFTAPWCKPCQAIKPRFQELARQYPQDCFLEVNADDLDDVTAKCGVMGLPTFQIYRNGEQVTSSTGLDEAGLVKLLSDHLGPVGTKKGQ</sequence>
<evidence type="ECO:0000259" key="3">
    <source>
        <dbReference type="PROSITE" id="PS51352"/>
    </source>
</evidence>
<dbReference type="OrthoDB" id="2121326at2759"/>
<dbReference type="Gene3D" id="3.40.30.10">
    <property type="entry name" value="Glutaredoxin"/>
    <property type="match status" value="1"/>
</dbReference>
<evidence type="ECO:0000256" key="2">
    <source>
        <dbReference type="SAM" id="Phobius"/>
    </source>
</evidence>
<protein>
    <submittedName>
        <fullName evidence="6">Thioredoxin</fullName>
    </submittedName>
</protein>
<dbReference type="Pfam" id="PF00085">
    <property type="entry name" value="Thioredoxin"/>
    <property type="match status" value="1"/>
</dbReference>
<organism evidence="4">
    <name type="scientific">Cladocopium goreaui</name>
    <dbReference type="NCBI Taxonomy" id="2562237"/>
    <lineage>
        <taxon>Eukaryota</taxon>
        <taxon>Sar</taxon>
        <taxon>Alveolata</taxon>
        <taxon>Dinophyceae</taxon>
        <taxon>Suessiales</taxon>
        <taxon>Symbiodiniaceae</taxon>
        <taxon>Cladocopium</taxon>
    </lineage>
</organism>
<dbReference type="SUPFAM" id="SSF52833">
    <property type="entry name" value="Thioredoxin-like"/>
    <property type="match status" value="1"/>
</dbReference>
<accession>A0A9P1M6H9</accession>
<evidence type="ECO:0000313" key="6">
    <source>
        <dbReference type="EMBL" id="CAL4808170.1"/>
    </source>
</evidence>
<dbReference type="EMBL" id="CAMXCT020006837">
    <property type="protein sequence ID" value="CAL1174233.1"/>
    <property type="molecule type" value="Genomic_DNA"/>
</dbReference>
<dbReference type="PROSITE" id="PS51352">
    <property type="entry name" value="THIOREDOXIN_2"/>
    <property type="match status" value="1"/>
</dbReference>
<dbReference type="EMBL" id="CAMXCT030006837">
    <property type="protein sequence ID" value="CAL4808170.1"/>
    <property type="molecule type" value="Genomic_DNA"/>
</dbReference>
<reference evidence="5" key="2">
    <citation type="submission" date="2024-04" db="EMBL/GenBank/DDBJ databases">
        <authorList>
            <person name="Chen Y."/>
            <person name="Shah S."/>
            <person name="Dougan E. K."/>
            <person name="Thang M."/>
            <person name="Chan C."/>
        </authorList>
    </citation>
    <scope>NUCLEOTIDE SEQUENCE [LARGE SCALE GENOMIC DNA]</scope>
</reference>
<dbReference type="PRINTS" id="PR00421">
    <property type="entry name" value="THIOREDOXIN"/>
</dbReference>
<evidence type="ECO:0000313" key="5">
    <source>
        <dbReference type="EMBL" id="CAL1174233.1"/>
    </source>
</evidence>
<keyword evidence="1" id="KW-1015">Disulfide bond</keyword>